<evidence type="ECO:0000313" key="2">
    <source>
        <dbReference type="EMBL" id="OGC22548.1"/>
    </source>
</evidence>
<dbReference type="Proteomes" id="UP000178417">
    <property type="component" value="Unassembled WGS sequence"/>
</dbReference>
<sequence>MLNKLKPYFYLLLLFVLTGGMFDDLFNIIFTLLLFPFIIISPIFVLKKVKSKFIIVILMLGLFVALISMLQSGMVSLEGRLFGGSAIDNSFVFTIKTLVKIMLLFIFFPVSQGILQKFSNLCFATSKIIIGQIAISTILYNFLGFNKIIIKGLYPLISGFTWHEQFPFLFMGSIFSFLNNFQYCRPLSIFREPGPMGIFLLFLFIIYSIINKKFNIKYFSLTILGLIIGLSKAALILAFMFLATYTIVKFLRSKAMAIIVFSFLFLLGAQFIVYFGGEYFAHRSMGSMYVLNDISLLPKGLNSSYEYVKTNYGEEANLGFVSMLYDLGIILSIIVYSFLFYLLIKIYAQDRGYFAIDFAVFAFLLGTFGLSNMYFSGLFLFAIYLFVYNFSKGRNESNKVLKLKGVTP</sequence>
<comment type="caution">
    <text evidence="2">The sequence shown here is derived from an EMBL/GenBank/DDBJ whole genome shotgun (WGS) entry which is preliminary data.</text>
</comment>
<feature type="transmembrane region" description="Helical" evidence="1">
    <location>
        <begin position="91"/>
        <end position="110"/>
    </location>
</feature>
<name>A0A1F4SQ17_UNCSA</name>
<keyword evidence="1" id="KW-1133">Transmembrane helix</keyword>
<feature type="transmembrane region" description="Helical" evidence="1">
    <location>
        <begin position="323"/>
        <end position="344"/>
    </location>
</feature>
<feature type="transmembrane region" description="Helical" evidence="1">
    <location>
        <begin position="28"/>
        <end position="46"/>
    </location>
</feature>
<organism evidence="2 3">
    <name type="scientific">candidate division WOR-1 bacterium RIFOXYB2_FULL_37_13</name>
    <dbReference type="NCBI Taxonomy" id="1802579"/>
    <lineage>
        <taxon>Bacteria</taxon>
        <taxon>Bacillati</taxon>
        <taxon>Saganbacteria</taxon>
    </lineage>
</organism>
<feature type="transmembrane region" description="Helical" evidence="1">
    <location>
        <begin position="165"/>
        <end position="181"/>
    </location>
</feature>
<feature type="transmembrane region" description="Helical" evidence="1">
    <location>
        <begin position="255"/>
        <end position="275"/>
    </location>
</feature>
<keyword evidence="1" id="KW-0472">Membrane</keyword>
<protein>
    <submittedName>
        <fullName evidence="2">Uncharacterized protein</fullName>
    </submittedName>
</protein>
<feature type="transmembrane region" description="Helical" evidence="1">
    <location>
        <begin position="122"/>
        <end position="145"/>
    </location>
</feature>
<feature type="transmembrane region" description="Helical" evidence="1">
    <location>
        <begin position="216"/>
        <end position="243"/>
    </location>
</feature>
<feature type="transmembrane region" description="Helical" evidence="1">
    <location>
        <begin position="53"/>
        <end position="71"/>
    </location>
</feature>
<dbReference type="AlphaFoldDB" id="A0A1F4SQ17"/>
<keyword evidence="1" id="KW-0812">Transmembrane</keyword>
<accession>A0A1F4SQ17</accession>
<dbReference type="STRING" id="1802579.A2310_07255"/>
<feature type="transmembrane region" description="Helical" evidence="1">
    <location>
        <begin position="7"/>
        <end position="22"/>
    </location>
</feature>
<gene>
    <name evidence="2" type="ORF">A2310_07255</name>
</gene>
<reference evidence="2 3" key="1">
    <citation type="journal article" date="2016" name="Nat. Commun.">
        <title>Thousands of microbial genomes shed light on interconnected biogeochemical processes in an aquifer system.</title>
        <authorList>
            <person name="Anantharaman K."/>
            <person name="Brown C.T."/>
            <person name="Hug L.A."/>
            <person name="Sharon I."/>
            <person name="Castelle C.J."/>
            <person name="Probst A.J."/>
            <person name="Thomas B.C."/>
            <person name="Singh A."/>
            <person name="Wilkins M.J."/>
            <person name="Karaoz U."/>
            <person name="Brodie E.L."/>
            <person name="Williams K.H."/>
            <person name="Hubbard S.S."/>
            <person name="Banfield J.F."/>
        </authorList>
    </citation>
    <scope>NUCLEOTIDE SEQUENCE [LARGE SCALE GENOMIC DNA]</scope>
</reference>
<evidence type="ECO:0000256" key="1">
    <source>
        <dbReference type="SAM" id="Phobius"/>
    </source>
</evidence>
<dbReference type="EMBL" id="MEUB01000027">
    <property type="protein sequence ID" value="OGC22548.1"/>
    <property type="molecule type" value="Genomic_DNA"/>
</dbReference>
<proteinExistence type="predicted"/>
<evidence type="ECO:0000313" key="3">
    <source>
        <dbReference type="Proteomes" id="UP000178417"/>
    </source>
</evidence>
<feature type="transmembrane region" description="Helical" evidence="1">
    <location>
        <begin position="193"/>
        <end position="210"/>
    </location>
</feature>
<feature type="transmembrane region" description="Helical" evidence="1">
    <location>
        <begin position="374"/>
        <end position="391"/>
    </location>
</feature>
<feature type="transmembrane region" description="Helical" evidence="1">
    <location>
        <begin position="351"/>
        <end position="368"/>
    </location>
</feature>